<dbReference type="Proteomes" id="UP000324222">
    <property type="component" value="Unassembled WGS sequence"/>
</dbReference>
<comment type="similarity">
    <text evidence="2">Belongs to the amino acid/polyamine transporter 2 family.</text>
</comment>
<evidence type="ECO:0000256" key="8">
    <source>
        <dbReference type="ARBA" id="ARBA00037101"/>
    </source>
</evidence>
<feature type="transmembrane region" description="Helical" evidence="11">
    <location>
        <begin position="132"/>
        <end position="154"/>
    </location>
</feature>
<comment type="function">
    <text evidence="8">Putative sodium-dependent amino acid/proton antiporter.</text>
</comment>
<dbReference type="OrthoDB" id="28208at2759"/>
<evidence type="ECO:0000256" key="5">
    <source>
        <dbReference type="ARBA" id="ARBA00022970"/>
    </source>
</evidence>
<dbReference type="Pfam" id="PF01490">
    <property type="entry name" value="Aa_trans"/>
    <property type="match status" value="1"/>
</dbReference>
<feature type="transmembrane region" description="Helical" evidence="11">
    <location>
        <begin position="55"/>
        <end position="79"/>
    </location>
</feature>
<keyword evidence="3" id="KW-0813">Transport</keyword>
<evidence type="ECO:0000256" key="10">
    <source>
        <dbReference type="ARBA" id="ARBA00041723"/>
    </source>
</evidence>
<evidence type="ECO:0000259" key="12">
    <source>
        <dbReference type="Pfam" id="PF01490"/>
    </source>
</evidence>
<dbReference type="EMBL" id="VSRR010002632">
    <property type="protein sequence ID" value="MPC32475.1"/>
    <property type="molecule type" value="Genomic_DNA"/>
</dbReference>
<dbReference type="GO" id="GO:0016020">
    <property type="term" value="C:membrane"/>
    <property type="evidence" value="ECO:0007669"/>
    <property type="project" value="UniProtKB-SubCell"/>
</dbReference>
<dbReference type="PANTHER" id="PTHR22950">
    <property type="entry name" value="AMINO ACID TRANSPORTER"/>
    <property type="match status" value="1"/>
</dbReference>
<keyword evidence="7 11" id="KW-0472">Membrane</keyword>
<dbReference type="GO" id="GO:0015179">
    <property type="term" value="F:L-amino acid transmembrane transporter activity"/>
    <property type="evidence" value="ECO:0007669"/>
    <property type="project" value="TreeGrafter"/>
</dbReference>
<evidence type="ECO:0000256" key="9">
    <source>
        <dbReference type="ARBA" id="ARBA00040814"/>
    </source>
</evidence>
<accession>A0A5B7EGG2</accession>
<proteinExistence type="inferred from homology"/>
<sequence>MFENYCWDDDLMNLCRGVYAFTILLTYPIECFVARDVLETAFFRDYQPQPFFRHAVLSVIIAILCMLLSFTTDCLGIILELNVSAFSDPQTHGRVFLGPFSMQVTKPTPSSSHGTLTTPPTQTFFSSLTSTVFQGIICAIPLAFILPSLSYIRVEEGPLLTGTKKWAWAVAVFGIVCFIAGIVSLIINFDTLSQCSHGEEMSYCYPALNSTQ</sequence>
<evidence type="ECO:0000313" key="14">
    <source>
        <dbReference type="Proteomes" id="UP000324222"/>
    </source>
</evidence>
<dbReference type="AlphaFoldDB" id="A0A5B7EGG2"/>
<evidence type="ECO:0000256" key="7">
    <source>
        <dbReference type="ARBA" id="ARBA00023136"/>
    </source>
</evidence>
<keyword evidence="6 11" id="KW-1133">Transmembrane helix</keyword>
<dbReference type="InterPro" id="IPR013057">
    <property type="entry name" value="AA_transpt_TM"/>
</dbReference>
<evidence type="ECO:0000256" key="11">
    <source>
        <dbReference type="SAM" id="Phobius"/>
    </source>
</evidence>
<keyword evidence="4 11" id="KW-0812">Transmembrane</keyword>
<evidence type="ECO:0000256" key="1">
    <source>
        <dbReference type="ARBA" id="ARBA00004141"/>
    </source>
</evidence>
<dbReference type="PANTHER" id="PTHR22950:SF458">
    <property type="entry name" value="SODIUM-COUPLED NEUTRAL AMINO ACID TRANSPORTER 11-RELATED"/>
    <property type="match status" value="1"/>
</dbReference>
<feature type="transmembrane region" description="Helical" evidence="11">
    <location>
        <begin position="17"/>
        <end position="34"/>
    </location>
</feature>
<feature type="domain" description="Amino acid transporter transmembrane" evidence="12">
    <location>
        <begin position="11"/>
        <end position="81"/>
    </location>
</feature>
<feature type="transmembrane region" description="Helical" evidence="11">
    <location>
        <begin position="166"/>
        <end position="187"/>
    </location>
</feature>
<evidence type="ECO:0000256" key="3">
    <source>
        <dbReference type="ARBA" id="ARBA00022448"/>
    </source>
</evidence>
<organism evidence="13 14">
    <name type="scientific">Portunus trituberculatus</name>
    <name type="common">Swimming crab</name>
    <name type="synonym">Neptunus trituberculatus</name>
    <dbReference type="NCBI Taxonomy" id="210409"/>
    <lineage>
        <taxon>Eukaryota</taxon>
        <taxon>Metazoa</taxon>
        <taxon>Ecdysozoa</taxon>
        <taxon>Arthropoda</taxon>
        <taxon>Crustacea</taxon>
        <taxon>Multicrustacea</taxon>
        <taxon>Malacostraca</taxon>
        <taxon>Eumalacostraca</taxon>
        <taxon>Eucarida</taxon>
        <taxon>Decapoda</taxon>
        <taxon>Pleocyemata</taxon>
        <taxon>Brachyura</taxon>
        <taxon>Eubrachyura</taxon>
        <taxon>Portunoidea</taxon>
        <taxon>Portunidae</taxon>
        <taxon>Portuninae</taxon>
        <taxon>Portunus</taxon>
    </lineage>
</organism>
<evidence type="ECO:0000313" key="13">
    <source>
        <dbReference type="EMBL" id="MPC32475.1"/>
    </source>
</evidence>
<evidence type="ECO:0000256" key="6">
    <source>
        <dbReference type="ARBA" id="ARBA00022989"/>
    </source>
</evidence>
<name>A0A5B7EGG2_PORTR</name>
<keyword evidence="14" id="KW-1185">Reference proteome</keyword>
<evidence type="ECO:0000256" key="2">
    <source>
        <dbReference type="ARBA" id="ARBA00008066"/>
    </source>
</evidence>
<gene>
    <name evidence="13" type="primary">Slc38a11</name>
    <name evidence="13" type="ORF">E2C01_025787</name>
</gene>
<comment type="subcellular location">
    <subcellularLocation>
        <location evidence="1">Membrane</location>
        <topology evidence="1">Multi-pass membrane protein</topology>
    </subcellularLocation>
</comment>
<evidence type="ECO:0000256" key="4">
    <source>
        <dbReference type="ARBA" id="ARBA00022692"/>
    </source>
</evidence>
<protein>
    <recommendedName>
        <fullName evidence="9">Putative sodium-coupled neutral amino acid transporter 11</fullName>
    </recommendedName>
    <alternativeName>
        <fullName evidence="10">Solute carrier family 38 member 11</fullName>
    </alternativeName>
</protein>
<comment type="caution">
    <text evidence="13">The sequence shown here is derived from an EMBL/GenBank/DDBJ whole genome shotgun (WGS) entry which is preliminary data.</text>
</comment>
<reference evidence="13 14" key="1">
    <citation type="submission" date="2019-05" db="EMBL/GenBank/DDBJ databases">
        <title>Another draft genome of Portunus trituberculatus and its Hox gene families provides insights of decapod evolution.</title>
        <authorList>
            <person name="Jeong J.-H."/>
            <person name="Song I."/>
            <person name="Kim S."/>
            <person name="Choi T."/>
            <person name="Kim D."/>
            <person name="Ryu S."/>
            <person name="Kim W."/>
        </authorList>
    </citation>
    <scope>NUCLEOTIDE SEQUENCE [LARGE SCALE GENOMIC DNA]</scope>
    <source>
        <tissue evidence="13">Muscle</tissue>
    </source>
</reference>
<keyword evidence="5" id="KW-0029">Amino-acid transport</keyword>